<keyword evidence="1" id="KW-1133">Transmembrane helix</keyword>
<reference evidence="2 3" key="1">
    <citation type="submission" date="2017-06" db="EMBL/GenBank/DDBJ databases">
        <authorList>
            <consortium name="Pathogen Informatics"/>
        </authorList>
    </citation>
    <scope>NUCLEOTIDE SEQUENCE [LARGE SCALE GENOMIC DNA]</scope>
    <source>
        <strain evidence="2 3">NCTC13788</strain>
    </source>
</reference>
<feature type="transmembrane region" description="Helical" evidence="1">
    <location>
        <begin position="12"/>
        <end position="33"/>
    </location>
</feature>
<dbReference type="AlphaFoldDB" id="A0A239T164"/>
<sequence>MTFKEYIHNWIKWFLCSCFYWGIFMLVLNILLGNSWRDVPIPPTLVALSLATPLNLADGRGFRWYKLVIASVLLTLLWFTMFVSKIVLYLPVWLLVLFVVTSFVTLKYVYRFKKKDWLRWFTGY</sequence>
<accession>A0A239T164</accession>
<dbReference type="RefSeq" id="WP_018373641.1">
    <property type="nucleotide sequence ID" value="NZ_LT906439.1"/>
</dbReference>
<feature type="transmembrane region" description="Helical" evidence="1">
    <location>
        <begin position="64"/>
        <end position="84"/>
    </location>
</feature>
<evidence type="ECO:0000313" key="2">
    <source>
        <dbReference type="EMBL" id="SNU90684.1"/>
    </source>
</evidence>
<evidence type="ECO:0000313" key="3">
    <source>
        <dbReference type="Proteomes" id="UP000215185"/>
    </source>
</evidence>
<dbReference type="Proteomes" id="UP000215185">
    <property type="component" value="Chromosome 1"/>
</dbReference>
<proteinExistence type="predicted"/>
<keyword evidence="3" id="KW-1185">Reference proteome</keyword>
<organism evidence="2 3">
    <name type="scientific">Streptococcus merionis</name>
    <dbReference type="NCBI Taxonomy" id="400065"/>
    <lineage>
        <taxon>Bacteria</taxon>
        <taxon>Bacillati</taxon>
        <taxon>Bacillota</taxon>
        <taxon>Bacilli</taxon>
        <taxon>Lactobacillales</taxon>
        <taxon>Streptococcaceae</taxon>
        <taxon>Streptococcus</taxon>
    </lineage>
</organism>
<dbReference type="KEGG" id="smen:SAMEA4412692_1953"/>
<name>A0A239T164_9STRE</name>
<evidence type="ECO:0000256" key="1">
    <source>
        <dbReference type="SAM" id="Phobius"/>
    </source>
</evidence>
<feature type="transmembrane region" description="Helical" evidence="1">
    <location>
        <begin position="90"/>
        <end position="110"/>
    </location>
</feature>
<gene>
    <name evidence="2" type="ORF">SAMEA4412692_01953</name>
</gene>
<dbReference type="EMBL" id="LT906439">
    <property type="protein sequence ID" value="SNU90684.1"/>
    <property type="molecule type" value="Genomic_DNA"/>
</dbReference>
<keyword evidence="1" id="KW-0812">Transmembrane</keyword>
<keyword evidence="1" id="KW-0472">Membrane</keyword>
<protein>
    <submittedName>
        <fullName evidence="2">Uncharacterized protein</fullName>
    </submittedName>
</protein>